<dbReference type="OMA" id="KQIPRCS"/>
<evidence type="ECO:0000256" key="1">
    <source>
        <dbReference type="SAM" id="MobiDB-lite"/>
    </source>
</evidence>
<sequence length="296" mass="32412">MVSLRIFSFLDLVIRADYAVGRQWVVIYYVNYQEESPQRRSSITAFLFAAADPVQGSSRQALSRAHDVRPAAGKLNPDTMAFGSGSKKRRRSEIAAHEDVGGADADVVVHEDDSNTNDELGADGSEEEDAGSSKKSGTVNPLYDEVTVVKAPKGKNDSGTKQWQCKHCQKKLKGSLTRIRIHLLGPPPGKKAEVARCVALLKDPIKCKALRDKVKKAEQNGDGSKSVGTRQGNPLADCFGEGKRHDADMKIVKFLCANGIPFNILRSPQFAEMVTAINKLPVDTKVHPLRRQGQLY</sequence>
<dbReference type="EMBL" id="CM000133">
    <property type="protein sequence ID" value="EEC83308.1"/>
    <property type="molecule type" value="Genomic_DNA"/>
</dbReference>
<dbReference type="HOGENOM" id="CLU_941317_0_0_1"/>
<dbReference type="Proteomes" id="UP000007015">
    <property type="component" value="Chromosome 8"/>
</dbReference>
<dbReference type="STRING" id="39946.B8B9C1"/>
<feature type="compositionally biased region" description="Acidic residues" evidence="1">
    <location>
        <begin position="114"/>
        <end position="130"/>
    </location>
</feature>
<organism evidence="2 3">
    <name type="scientific">Oryza sativa subsp. indica</name>
    <name type="common">Rice</name>
    <dbReference type="NCBI Taxonomy" id="39946"/>
    <lineage>
        <taxon>Eukaryota</taxon>
        <taxon>Viridiplantae</taxon>
        <taxon>Streptophyta</taxon>
        <taxon>Embryophyta</taxon>
        <taxon>Tracheophyta</taxon>
        <taxon>Spermatophyta</taxon>
        <taxon>Magnoliopsida</taxon>
        <taxon>Liliopsida</taxon>
        <taxon>Poales</taxon>
        <taxon>Poaceae</taxon>
        <taxon>BOP clade</taxon>
        <taxon>Oryzoideae</taxon>
        <taxon>Oryzeae</taxon>
        <taxon>Oryzinae</taxon>
        <taxon>Oryza</taxon>
        <taxon>Oryza sativa</taxon>
    </lineage>
</organism>
<evidence type="ECO:0000313" key="3">
    <source>
        <dbReference type="Proteomes" id="UP000007015"/>
    </source>
</evidence>
<reference evidence="2 3" key="1">
    <citation type="journal article" date="2005" name="PLoS Biol.">
        <title>The genomes of Oryza sativa: a history of duplications.</title>
        <authorList>
            <person name="Yu J."/>
            <person name="Wang J."/>
            <person name="Lin W."/>
            <person name="Li S."/>
            <person name="Li H."/>
            <person name="Zhou J."/>
            <person name="Ni P."/>
            <person name="Dong W."/>
            <person name="Hu S."/>
            <person name="Zeng C."/>
            <person name="Zhang J."/>
            <person name="Zhang Y."/>
            <person name="Li R."/>
            <person name="Xu Z."/>
            <person name="Li S."/>
            <person name="Li X."/>
            <person name="Zheng H."/>
            <person name="Cong L."/>
            <person name="Lin L."/>
            <person name="Yin J."/>
            <person name="Geng J."/>
            <person name="Li G."/>
            <person name="Shi J."/>
            <person name="Liu J."/>
            <person name="Lv H."/>
            <person name="Li J."/>
            <person name="Wang J."/>
            <person name="Deng Y."/>
            <person name="Ran L."/>
            <person name="Shi X."/>
            <person name="Wang X."/>
            <person name="Wu Q."/>
            <person name="Li C."/>
            <person name="Ren X."/>
            <person name="Wang J."/>
            <person name="Wang X."/>
            <person name="Li D."/>
            <person name="Liu D."/>
            <person name="Zhang X."/>
            <person name="Ji Z."/>
            <person name="Zhao W."/>
            <person name="Sun Y."/>
            <person name="Zhang Z."/>
            <person name="Bao J."/>
            <person name="Han Y."/>
            <person name="Dong L."/>
            <person name="Ji J."/>
            <person name="Chen P."/>
            <person name="Wu S."/>
            <person name="Liu J."/>
            <person name="Xiao Y."/>
            <person name="Bu D."/>
            <person name="Tan J."/>
            <person name="Yang L."/>
            <person name="Ye C."/>
            <person name="Zhang J."/>
            <person name="Xu J."/>
            <person name="Zhou Y."/>
            <person name="Yu Y."/>
            <person name="Zhang B."/>
            <person name="Zhuang S."/>
            <person name="Wei H."/>
            <person name="Liu B."/>
            <person name="Lei M."/>
            <person name="Yu H."/>
            <person name="Li Y."/>
            <person name="Xu H."/>
            <person name="Wei S."/>
            <person name="He X."/>
            <person name="Fang L."/>
            <person name="Zhang Z."/>
            <person name="Zhang Y."/>
            <person name="Huang X."/>
            <person name="Su Z."/>
            <person name="Tong W."/>
            <person name="Li J."/>
            <person name="Tong Z."/>
            <person name="Li S."/>
            <person name="Ye J."/>
            <person name="Wang L."/>
            <person name="Fang L."/>
            <person name="Lei T."/>
            <person name="Chen C."/>
            <person name="Chen H."/>
            <person name="Xu Z."/>
            <person name="Li H."/>
            <person name="Huang H."/>
            <person name="Zhang F."/>
            <person name="Xu H."/>
            <person name="Li N."/>
            <person name="Zhao C."/>
            <person name="Li S."/>
            <person name="Dong L."/>
            <person name="Huang Y."/>
            <person name="Li L."/>
            <person name="Xi Y."/>
            <person name="Qi Q."/>
            <person name="Li W."/>
            <person name="Zhang B."/>
            <person name="Hu W."/>
            <person name="Zhang Y."/>
            <person name="Tian X."/>
            <person name="Jiao Y."/>
            <person name="Liang X."/>
            <person name="Jin J."/>
            <person name="Gao L."/>
            <person name="Zheng W."/>
            <person name="Hao B."/>
            <person name="Liu S."/>
            <person name="Wang W."/>
            <person name="Yuan L."/>
            <person name="Cao M."/>
            <person name="McDermott J."/>
            <person name="Samudrala R."/>
            <person name="Wang J."/>
            <person name="Wong G.K."/>
            <person name="Yang H."/>
        </authorList>
    </citation>
    <scope>NUCLEOTIDE SEQUENCE [LARGE SCALE GENOMIC DNA]</scope>
    <source>
        <strain evidence="3">cv. 93-11</strain>
    </source>
</reference>
<gene>
    <name evidence="2" type="ORF">OsI_28677</name>
</gene>
<accession>B8B9C1</accession>
<proteinExistence type="predicted"/>
<dbReference type="Gramene" id="BGIOSGA027237-TA">
    <property type="protein sequence ID" value="BGIOSGA027237-PA"/>
    <property type="gene ID" value="BGIOSGA027237"/>
</dbReference>
<evidence type="ECO:0008006" key="4">
    <source>
        <dbReference type="Google" id="ProtNLM"/>
    </source>
</evidence>
<keyword evidence="3" id="KW-1185">Reference proteome</keyword>
<protein>
    <recommendedName>
        <fullName evidence="4">BED-type domain-containing protein</fullName>
    </recommendedName>
</protein>
<dbReference type="AlphaFoldDB" id="B8B9C1"/>
<feature type="region of interest" description="Disordered" evidence="1">
    <location>
        <begin position="61"/>
        <end position="139"/>
    </location>
</feature>
<name>B8B9C1_ORYSI</name>
<evidence type="ECO:0000313" key="2">
    <source>
        <dbReference type="EMBL" id="EEC83308.1"/>
    </source>
</evidence>